<dbReference type="AlphaFoldDB" id="A0A2K8PAM1"/>
<evidence type="ECO:0000256" key="2">
    <source>
        <dbReference type="ARBA" id="ARBA00022630"/>
    </source>
</evidence>
<dbReference type="GO" id="GO:0071949">
    <property type="term" value="F:FAD binding"/>
    <property type="evidence" value="ECO:0007669"/>
    <property type="project" value="InterPro"/>
</dbReference>
<evidence type="ECO:0000256" key="3">
    <source>
        <dbReference type="ARBA" id="ARBA00022827"/>
    </source>
</evidence>
<dbReference type="EMBL" id="CP024985">
    <property type="protein sequence ID" value="ATZ22675.1"/>
    <property type="molecule type" value="Genomic_DNA"/>
</dbReference>
<evidence type="ECO:0000256" key="1">
    <source>
        <dbReference type="ARBA" id="ARBA00001974"/>
    </source>
</evidence>
<evidence type="ECO:0000256" key="4">
    <source>
        <dbReference type="ARBA" id="ARBA00023002"/>
    </source>
</evidence>
<evidence type="ECO:0000313" key="5">
    <source>
        <dbReference type="EMBL" id="ATZ22675.1"/>
    </source>
</evidence>
<dbReference type="EC" id="1.14.13.113" evidence="5"/>
<protein>
    <submittedName>
        <fullName evidence="5">FAD-dependent urate hydroxylase</fullName>
        <ecNumber evidence="5">1.14.13.113</ecNumber>
    </submittedName>
</protein>
<dbReference type="InterPro" id="IPR002938">
    <property type="entry name" value="FAD-bd"/>
</dbReference>
<dbReference type="Proteomes" id="UP000231791">
    <property type="component" value="Chromosome"/>
</dbReference>
<keyword evidence="6" id="KW-1185">Reference proteome</keyword>
<reference evidence="5 6" key="1">
    <citation type="submission" date="2017-11" db="EMBL/GenBank/DDBJ databases">
        <title>Complete genome sequence of Streptomyces lavendulae subsp. lavendulae CCM 3239 (formerly 'Streptomyces aureofaciens CCM 3239'), the producer of the angucycline-type antibiotic auricin.</title>
        <authorList>
            <person name="Busche T."/>
            <person name="Novakova R."/>
            <person name="Al'Dilaimi A."/>
            <person name="Homerova D."/>
            <person name="Feckova L."/>
            <person name="Rezuchova B."/>
            <person name="Mingyar E."/>
            <person name="Csolleiova D."/>
            <person name="Bekeova C."/>
            <person name="Winkler A."/>
            <person name="Sevcikova B."/>
            <person name="Kalinowski J."/>
            <person name="Kormanec J."/>
            <person name="Ruckert C."/>
        </authorList>
    </citation>
    <scope>NUCLEOTIDE SEQUENCE [LARGE SCALE GENOMIC DNA]</scope>
    <source>
        <strain evidence="5 6">CCM 3239</strain>
    </source>
</reference>
<proteinExistence type="predicted"/>
<organism evidence="5 6">
    <name type="scientific">Streptomyces lavendulae subsp. lavendulae</name>
    <dbReference type="NCBI Taxonomy" id="58340"/>
    <lineage>
        <taxon>Bacteria</taxon>
        <taxon>Bacillati</taxon>
        <taxon>Actinomycetota</taxon>
        <taxon>Actinomycetes</taxon>
        <taxon>Kitasatosporales</taxon>
        <taxon>Streptomycetaceae</taxon>
        <taxon>Streptomyces</taxon>
    </lineage>
</organism>
<dbReference type="GeneID" id="49381905"/>
<dbReference type="PRINTS" id="PR00420">
    <property type="entry name" value="RNGMNOXGNASE"/>
</dbReference>
<dbReference type="GO" id="GO:0102099">
    <property type="term" value="F:FAD-dependent urate hydroxylase activity"/>
    <property type="evidence" value="ECO:0007669"/>
    <property type="project" value="UniProtKB-EC"/>
</dbReference>
<dbReference type="PANTHER" id="PTHR46496:SF1">
    <property type="entry name" value="ZEAXANTHIN EPOXIDASE, CHLOROPLASTIC"/>
    <property type="match status" value="1"/>
</dbReference>
<dbReference type="Pfam" id="PF01494">
    <property type="entry name" value="FAD_binding_3"/>
    <property type="match status" value="1"/>
</dbReference>
<sequence length="407" mass="43761">MTTDRPLKAIVIGAGIGGLTCAVALRRVGIDVEVYERATELRAAGSGLSVMSNAISALATLGIDLGLEDRGRVVESFTVTDHGGRLIRDLPFKEICEKVGAPSVCLSRSDLQKALLEAAGDCPVHLGATATGFETDDRGVVVRFGDGSSARGDLLVGADGFHSAVRGRLVGPEPSQDSGYVCWLGIVPFRHPALAPGAVRHYWGSGQRFGLIDIGHGRYYWWGTRNMPEDRSRAWDGTKEDVVRAFEGWAEEVRSVIGATPPGDILATPSHDRPFLERWGEGPVTLLGDAAHPMLTTLGQGSAMAIEDAVVLAHTLAGPQAREDLPLALRTYEDIRRERTRAMVAASRAMSDLEQADTPEHRRVRDDYFQLTPHEELARRNEEALTFPAVAVPGFLVPGNPGGHGLP</sequence>
<evidence type="ECO:0000313" key="6">
    <source>
        <dbReference type="Proteomes" id="UP000231791"/>
    </source>
</evidence>
<dbReference type="OrthoDB" id="4568714at2"/>
<accession>A0A2K8PAM1</accession>
<keyword evidence="2" id="KW-0285">Flavoprotein</keyword>
<keyword evidence="3" id="KW-0274">FAD</keyword>
<dbReference type="PANTHER" id="PTHR46496">
    <property type="match status" value="1"/>
</dbReference>
<gene>
    <name evidence="5" type="primary">hpxO1</name>
    <name evidence="5" type="ORF">SLAV_03835</name>
</gene>
<dbReference type="RefSeq" id="WP_030228933.1">
    <property type="nucleotide sequence ID" value="NZ_CP024985.1"/>
</dbReference>
<dbReference type="SUPFAM" id="SSF51905">
    <property type="entry name" value="FAD/NAD(P)-binding domain"/>
    <property type="match status" value="1"/>
</dbReference>
<dbReference type="InterPro" id="IPR036188">
    <property type="entry name" value="FAD/NAD-bd_sf"/>
</dbReference>
<comment type="cofactor">
    <cofactor evidence="1">
        <name>FAD</name>
        <dbReference type="ChEBI" id="CHEBI:57692"/>
    </cofactor>
</comment>
<keyword evidence="4 5" id="KW-0560">Oxidoreductase</keyword>
<name>A0A2K8PAM1_STRLA</name>
<dbReference type="KEGG" id="slx:SLAV_03835"/>
<dbReference type="Gene3D" id="3.50.50.60">
    <property type="entry name" value="FAD/NAD(P)-binding domain"/>
    <property type="match status" value="1"/>
</dbReference>